<evidence type="ECO:0000313" key="9">
    <source>
        <dbReference type="EMBL" id="OQD85671.1"/>
    </source>
</evidence>
<sequence length="1189" mass="131859">MSTHVSATPPATNGESHARGPQGNTSSGTMATPAPTVNRKKQKRRQKQAARLAAEHSHTYAPGDAADLLATDDHHSCDDHHEFDHADHHSTVPSANYGYGASHLPCGSMTNDPDDDHLAGERSKRKKNRKGRSDSQNHADGSSTPLSTQSATFSHPPPPPQALPYISRFTGKPIKNSSIWNQSSLEERENIRTFWFELGEEERRQLVKVEKDAVLKKMKEQQKHSCSCTVCGRKRTAIEEELEVLYDAYYEELEQYANNNQGAFDEGAPIIPPPRLYNSTLRSPGQHTRTHGQFHPSRSRVQELHEDEEELEEDYEEEDDEEEDDDEEEEEEEDEDDEEELYSDEDLEDDEARAARADFFAFGNSLTVKDGILTVADDLLKNDGKHFIDMMEQLAERRMQREEDTQYGIAAAHQSFHGHNHGPLDDEDYDDEEDDEDYDSQEEEEFDEDEMDTMTEAQRMQEGRRMFQIFAARMFEQRVMTAYREKVAEQRQKQLIDELMQEETLNEQRNAKKAREAQKKKDKKRLQRQAKEEEKARRDAEKAAEEAAAKAAQEKKTEEQRLKREEQRKKREAERKAQEEERARKEAEKQRRLKEERERQAETERKQREQREEKKKRDEAKRKEKEERELQEKKTKEDRERKMREEQAQKDRAEQEQRERGGKRESKTSPHSFGTHPFNYPPQVPPGFLPSPHHSLSSPIVPKDSTPGRPRQTSHHGSSTSSPHSNPNSADSSHHPSISPRSMAHPQSGLNFGGRQSYPQPPPLHHPQPSAPLSPLGRGNPPGFPSLGGLSSNSPGIPGMTPRSSIPPESMYSPNGAMMNPLRGFPGPGGIAAPPGMNNIRPMPPSRVFPSDPGHGLGFTGHGVPGGFSLQQGGMPKTHSRQHSTSFDRSPLDNGSQPFPITRPSPIKRPSSSAQDVQNNGNASVQREVDGLSAHLGSSALLDDTDATYPSNLSQSLPGAPAPGPFPGPTRASFQGSSLFSDPLGSPQNNFPVGSAIGNNTWGPHYGSSPFTGGSATWGAPAAGTGWPHNNAFTAGAHHRPHTSRPVTVRLLVIQACKHLNSMMSPQKGAGPFHDMNLVLAQVENLRPLGEPSISLDEMLDICDTEGSSQNGGGSFSIKEDQKGRYVRFEPDLNSAASGHRGSLVPGDIGSPIPSNSHPAPFGGFGGAPSVLRQYSSPSAGVFGGASLS</sequence>
<keyword evidence="4 7" id="KW-0963">Cytoplasm</keyword>
<evidence type="ECO:0000256" key="6">
    <source>
        <dbReference type="ARBA" id="ARBA00023054"/>
    </source>
</evidence>
<accession>A0A1V6Q8V3</accession>
<feature type="region of interest" description="Disordered" evidence="8">
    <location>
        <begin position="103"/>
        <end position="166"/>
    </location>
</feature>
<dbReference type="Pfam" id="PF13945">
    <property type="entry name" value="NST1"/>
    <property type="match status" value="1"/>
</dbReference>
<feature type="compositionally biased region" description="Basic and acidic residues" evidence="8">
    <location>
        <begin position="529"/>
        <end position="668"/>
    </location>
</feature>
<dbReference type="STRING" id="416450.A0A1V6Q8V3"/>
<feature type="compositionally biased region" description="Basic and acidic residues" evidence="8">
    <location>
        <begin position="509"/>
        <end position="519"/>
    </location>
</feature>
<feature type="compositionally biased region" description="Low complexity" evidence="8">
    <location>
        <begin position="773"/>
        <end position="799"/>
    </location>
</feature>
<keyword evidence="5 7" id="KW-0346">Stress response</keyword>
<reference evidence="10" key="1">
    <citation type="journal article" date="2017" name="Nat. Microbiol.">
        <title>Global analysis of biosynthetic gene clusters reveals vast potential of secondary metabolite production in Penicillium species.</title>
        <authorList>
            <person name="Nielsen J.C."/>
            <person name="Grijseels S."/>
            <person name="Prigent S."/>
            <person name="Ji B."/>
            <person name="Dainat J."/>
            <person name="Nielsen K.F."/>
            <person name="Frisvad J.C."/>
            <person name="Workman M."/>
            <person name="Nielsen J."/>
        </authorList>
    </citation>
    <scope>NUCLEOTIDE SEQUENCE [LARGE SCALE GENOMIC DNA]</scope>
    <source>
        <strain evidence="10">IBT 31811</strain>
    </source>
</reference>
<feature type="region of interest" description="Disordered" evidence="8">
    <location>
        <begin position="264"/>
        <end position="348"/>
    </location>
</feature>
<feature type="region of interest" description="Disordered" evidence="8">
    <location>
        <begin position="1"/>
        <end position="89"/>
    </location>
</feature>
<dbReference type="EMBL" id="MDYN01000009">
    <property type="protein sequence ID" value="OQD85671.1"/>
    <property type="molecule type" value="Genomic_DNA"/>
</dbReference>
<feature type="compositionally biased region" description="Polar residues" evidence="8">
    <location>
        <begin position="948"/>
        <end position="957"/>
    </location>
</feature>
<feature type="compositionally biased region" description="Acidic residues" evidence="8">
    <location>
        <begin position="305"/>
        <end position="348"/>
    </location>
</feature>
<organism evidence="9 10">
    <name type="scientific">Penicillium antarcticum</name>
    <dbReference type="NCBI Taxonomy" id="416450"/>
    <lineage>
        <taxon>Eukaryota</taxon>
        <taxon>Fungi</taxon>
        <taxon>Dikarya</taxon>
        <taxon>Ascomycota</taxon>
        <taxon>Pezizomycotina</taxon>
        <taxon>Eurotiomycetes</taxon>
        <taxon>Eurotiomycetidae</taxon>
        <taxon>Eurotiales</taxon>
        <taxon>Aspergillaceae</taxon>
        <taxon>Penicillium</taxon>
    </lineage>
</organism>
<feature type="compositionally biased region" description="Basic residues" evidence="8">
    <location>
        <begin position="38"/>
        <end position="48"/>
    </location>
</feature>
<feature type="compositionally biased region" description="Polar residues" evidence="8">
    <location>
        <begin position="277"/>
        <end position="287"/>
    </location>
</feature>
<feature type="compositionally biased region" description="Polar residues" evidence="8">
    <location>
        <begin position="138"/>
        <end position="153"/>
    </location>
</feature>
<feature type="compositionally biased region" description="Pro residues" evidence="8">
    <location>
        <begin position="759"/>
        <end position="772"/>
    </location>
</feature>
<feature type="compositionally biased region" description="Basic and acidic residues" evidence="8">
    <location>
        <begin position="71"/>
        <end position="89"/>
    </location>
</feature>
<feature type="compositionally biased region" description="Polar residues" evidence="8">
    <location>
        <begin position="910"/>
        <end position="924"/>
    </location>
</feature>
<feature type="compositionally biased region" description="Low complexity" evidence="8">
    <location>
        <begin position="715"/>
        <end position="729"/>
    </location>
</feature>
<dbReference type="PANTHER" id="PTHR34491">
    <property type="entry name" value="A-TYPE INCLUSION PROTEIN, PUTATIVE-RELATED"/>
    <property type="match status" value="1"/>
</dbReference>
<dbReference type="Proteomes" id="UP000191672">
    <property type="component" value="Unassembled WGS sequence"/>
</dbReference>
<comment type="subcellular location">
    <subcellularLocation>
        <location evidence="1 7">Cytoplasm</location>
    </subcellularLocation>
</comment>
<feature type="compositionally biased region" description="Pro residues" evidence="8">
    <location>
        <begin position="679"/>
        <end position="689"/>
    </location>
</feature>
<comment type="function">
    <text evidence="7">May act as a negative regulator of salt tolerance.</text>
</comment>
<feature type="compositionally biased region" description="Polar residues" evidence="8">
    <location>
        <begin position="883"/>
        <end position="899"/>
    </location>
</feature>
<gene>
    <name evidence="9" type="ORF">PENANT_c009G00578</name>
</gene>
<evidence type="ECO:0000256" key="8">
    <source>
        <dbReference type="SAM" id="MobiDB-lite"/>
    </source>
</evidence>
<evidence type="ECO:0000256" key="3">
    <source>
        <dbReference type="ARBA" id="ARBA00020733"/>
    </source>
</evidence>
<keyword evidence="6 7" id="KW-0175">Coiled coil</keyword>
<dbReference type="InterPro" id="IPR025279">
    <property type="entry name" value="NST1"/>
</dbReference>
<comment type="caution">
    <text evidence="9">The sequence shown here is derived from an EMBL/GenBank/DDBJ whole genome shotgun (WGS) entry which is preliminary data.</text>
</comment>
<evidence type="ECO:0000256" key="7">
    <source>
        <dbReference type="RuleBase" id="RU049441"/>
    </source>
</evidence>
<dbReference type="PANTHER" id="PTHR34491:SF74">
    <property type="entry name" value="DUF4456 DOMAIN-CONTAINING PROTEIN"/>
    <property type="match status" value="1"/>
</dbReference>
<feature type="compositionally biased region" description="Polar residues" evidence="8">
    <location>
        <begin position="1"/>
        <end position="15"/>
    </location>
</feature>
<evidence type="ECO:0000256" key="2">
    <source>
        <dbReference type="ARBA" id="ARBA00007112"/>
    </source>
</evidence>
<name>A0A1V6Q8V3_9EURO</name>
<feature type="region of interest" description="Disordered" evidence="8">
    <location>
        <begin position="860"/>
        <end position="924"/>
    </location>
</feature>
<evidence type="ECO:0000256" key="1">
    <source>
        <dbReference type="ARBA" id="ARBA00004496"/>
    </source>
</evidence>
<dbReference type="GO" id="GO:0005737">
    <property type="term" value="C:cytoplasm"/>
    <property type="evidence" value="ECO:0007669"/>
    <property type="project" value="UniProtKB-SubCell"/>
</dbReference>
<proteinExistence type="inferred from homology"/>
<keyword evidence="10" id="KW-1185">Reference proteome</keyword>
<dbReference type="AlphaFoldDB" id="A0A1V6Q8V3"/>
<feature type="region of interest" description="Disordered" evidence="8">
    <location>
        <begin position="414"/>
        <end position="453"/>
    </location>
</feature>
<protein>
    <recommendedName>
        <fullName evidence="3 7">Stress response protein NST1</fullName>
    </recommendedName>
</protein>
<feature type="region of interest" description="Disordered" evidence="8">
    <location>
        <begin position="1137"/>
        <end position="1169"/>
    </location>
</feature>
<comment type="similarity">
    <text evidence="2 7">Belongs to the NST1 family.</text>
</comment>
<feature type="region of interest" description="Disordered" evidence="8">
    <location>
        <begin position="506"/>
        <end position="808"/>
    </location>
</feature>
<feature type="compositionally biased region" description="Acidic residues" evidence="8">
    <location>
        <begin position="425"/>
        <end position="453"/>
    </location>
</feature>
<feature type="compositionally biased region" description="Low complexity" evidence="8">
    <location>
        <begin position="690"/>
        <end position="699"/>
    </location>
</feature>
<feature type="region of interest" description="Disordered" evidence="8">
    <location>
        <begin position="943"/>
        <end position="980"/>
    </location>
</feature>
<evidence type="ECO:0000313" key="10">
    <source>
        <dbReference type="Proteomes" id="UP000191672"/>
    </source>
</evidence>
<evidence type="ECO:0000256" key="4">
    <source>
        <dbReference type="ARBA" id="ARBA00022490"/>
    </source>
</evidence>
<evidence type="ECO:0000256" key="5">
    <source>
        <dbReference type="ARBA" id="ARBA00023016"/>
    </source>
</evidence>